<sequence length="250" mass="28653">MFKLILYLIPSVIGVNCLSIDTLCIKCLNDSNPVSSSKLSGNQFKPIDVNQRKVDSVAVKSDTLDKLDSIVVKAKHDNREWTPKWSPEKPVKVIKVTAEPVKDGQVKDGVKIVKAKEKKDANSNDKSLISPGISFHELESTPVNRPTGLYTGRPVEFKTLDPWESANRKSKKVKDESLAYLIRAKYMPIHWRFWMHKGRPFRLRKPWLVSYNSRNLKSLLFHQFSQPTGQWKFGHLFGSGLDAFWPTFYH</sequence>
<evidence type="ECO:0000256" key="1">
    <source>
        <dbReference type="SAM" id="SignalP"/>
    </source>
</evidence>
<dbReference type="HOGENOM" id="CLU_1181540_0_0_1"/>
<name>T1JXI2_TETUR</name>
<feature type="chain" id="PRO_5007728938" evidence="1">
    <location>
        <begin position="18"/>
        <end position="250"/>
    </location>
</feature>
<protein>
    <submittedName>
        <fullName evidence="2">Uncharacterized protein</fullName>
    </submittedName>
</protein>
<accession>T1JXI2</accession>
<dbReference type="Proteomes" id="UP000015104">
    <property type="component" value="Unassembled WGS sequence"/>
</dbReference>
<evidence type="ECO:0000313" key="2">
    <source>
        <dbReference type="EnsemblMetazoa" id="tetur02g12050.1"/>
    </source>
</evidence>
<feature type="signal peptide" evidence="1">
    <location>
        <begin position="1"/>
        <end position="17"/>
    </location>
</feature>
<reference evidence="3" key="1">
    <citation type="submission" date="2011-08" db="EMBL/GenBank/DDBJ databases">
        <authorList>
            <person name="Rombauts S."/>
        </authorList>
    </citation>
    <scope>NUCLEOTIDE SEQUENCE</scope>
    <source>
        <strain evidence="3">London</strain>
    </source>
</reference>
<evidence type="ECO:0000313" key="3">
    <source>
        <dbReference type="Proteomes" id="UP000015104"/>
    </source>
</evidence>
<dbReference type="EnsemblMetazoa" id="tetur02g12050.1">
    <property type="protein sequence ID" value="tetur02g12050.1"/>
    <property type="gene ID" value="tetur02g12050"/>
</dbReference>
<dbReference type="EMBL" id="CAEY01000829">
    <property type="status" value="NOT_ANNOTATED_CDS"/>
    <property type="molecule type" value="Genomic_DNA"/>
</dbReference>
<dbReference type="AlphaFoldDB" id="T1JXI2"/>
<organism evidence="2 3">
    <name type="scientific">Tetranychus urticae</name>
    <name type="common">Two-spotted spider mite</name>
    <dbReference type="NCBI Taxonomy" id="32264"/>
    <lineage>
        <taxon>Eukaryota</taxon>
        <taxon>Metazoa</taxon>
        <taxon>Ecdysozoa</taxon>
        <taxon>Arthropoda</taxon>
        <taxon>Chelicerata</taxon>
        <taxon>Arachnida</taxon>
        <taxon>Acari</taxon>
        <taxon>Acariformes</taxon>
        <taxon>Trombidiformes</taxon>
        <taxon>Prostigmata</taxon>
        <taxon>Eleutherengona</taxon>
        <taxon>Raphignathae</taxon>
        <taxon>Tetranychoidea</taxon>
        <taxon>Tetranychidae</taxon>
        <taxon>Tetranychus</taxon>
    </lineage>
</organism>
<keyword evidence="3" id="KW-1185">Reference proteome</keyword>
<reference evidence="2" key="2">
    <citation type="submission" date="2015-06" db="UniProtKB">
        <authorList>
            <consortium name="EnsemblMetazoa"/>
        </authorList>
    </citation>
    <scope>IDENTIFICATION</scope>
</reference>
<keyword evidence="1" id="KW-0732">Signal</keyword>
<proteinExistence type="predicted"/>